<evidence type="ECO:0000256" key="3">
    <source>
        <dbReference type="ARBA" id="ARBA00001947"/>
    </source>
</evidence>
<organism evidence="10 11">
    <name type="scientific">Paenibacillus catalpae</name>
    <dbReference type="NCBI Taxonomy" id="1045775"/>
    <lineage>
        <taxon>Bacteria</taxon>
        <taxon>Bacillati</taxon>
        <taxon>Bacillota</taxon>
        <taxon>Bacilli</taxon>
        <taxon>Bacillales</taxon>
        <taxon>Paenibacillaceae</taxon>
        <taxon>Paenibacillus</taxon>
    </lineage>
</organism>
<comment type="cofactor">
    <cofactor evidence="1">
        <name>Co(2+)</name>
        <dbReference type="ChEBI" id="CHEBI:48828"/>
    </cofactor>
</comment>
<dbReference type="Proteomes" id="UP000198855">
    <property type="component" value="Unassembled WGS sequence"/>
</dbReference>
<evidence type="ECO:0000256" key="2">
    <source>
        <dbReference type="ARBA" id="ARBA00001946"/>
    </source>
</evidence>
<dbReference type="GO" id="GO:0004177">
    <property type="term" value="F:aminopeptidase activity"/>
    <property type="evidence" value="ECO:0007669"/>
    <property type="project" value="UniProtKB-KW"/>
</dbReference>
<dbReference type="Gene3D" id="3.40.1830.10">
    <property type="entry name" value="Thermophilic metalloprotease (M29)"/>
    <property type="match status" value="1"/>
</dbReference>
<dbReference type="PRINTS" id="PR00919">
    <property type="entry name" value="THERMOPTASE"/>
</dbReference>
<accession>A0A1I1X1C6</accession>
<keyword evidence="11" id="KW-1185">Reference proteome</keyword>
<comment type="cofactor">
    <cofactor evidence="3">
        <name>Zn(2+)</name>
        <dbReference type="ChEBI" id="CHEBI:29105"/>
    </cofactor>
</comment>
<dbReference type="PANTHER" id="PTHR34448:SF3">
    <property type="entry name" value="AMINOPEPTIDASE AMPS"/>
    <property type="match status" value="1"/>
</dbReference>
<keyword evidence="7" id="KW-0479">Metal-binding</keyword>
<keyword evidence="8" id="KW-0378">Hydrolase</keyword>
<sequence length="410" mass="45474">MLTFEQKLNNYADIIVKIGANIQQGQSVMVNATIDAPELVRLVVKKAYEAGAYQVKVFWHDDAVSRIHYDLAPLESFLEEPKWSAGEKTEMAEKGAASITIGSADPDLLRGVPQERIRTADRTARTASEKYRQMAQSFKFTWSLATAPSAAWAAKVFPDLPQEEQVTKLWDTIFQMVRADQPDPIAAWEEHIKQLKSKAKYLNDKAYKYLHYVAPGTDLTLEMPKDQIWLGGSKQNEQGTWFVPNLPTEEVYSAPLRTGVNGTISSTKPLSYNGNIVDNFSFTFENGRVVDFKAEQGEEAIKGLLDTDDAAKFLGEVALVPHTSPISDSNILFYKTIFDENASCHLALGSAYASCIKGGAGLSREELLERGLNQSMAHTDFMVGSAELNLYGITEDGTREPILVNGNWAF</sequence>
<comment type="similarity">
    <text evidence="4">Belongs to the peptidase M29 family.</text>
</comment>
<dbReference type="OrthoDB" id="9803993at2"/>
<dbReference type="GO" id="GO:0006508">
    <property type="term" value="P:proteolysis"/>
    <property type="evidence" value="ECO:0007669"/>
    <property type="project" value="UniProtKB-KW"/>
</dbReference>
<dbReference type="GO" id="GO:0008237">
    <property type="term" value="F:metallopeptidase activity"/>
    <property type="evidence" value="ECO:0007669"/>
    <property type="project" value="UniProtKB-KW"/>
</dbReference>
<dbReference type="InterPro" id="IPR000787">
    <property type="entry name" value="Peptidase_M29"/>
</dbReference>
<dbReference type="Pfam" id="PF02073">
    <property type="entry name" value="Peptidase_M29"/>
    <property type="match status" value="1"/>
</dbReference>
<keyword evidence="6" id="KW-0645">Protease</keyword>
<dbReference type="InterPro" id="IPR052170">
    <property type="entry name" value="M29_Exopeptidase"/>
</dbReference>
<evidence type="ECO:0000256" key="1">
    <source>
        <dbReference type="ARBA" id="ARBA00001941"/>
    </source>
</evidence>
<evidence type="ECO:0000256" key="8">
    <source>
        <dbReference type="ARBA" id="ARBA00022801"/>
    </source>
</evidence>
<keyword evidence="5 10" id="KW-0031">Aminopeptidase</keyword>
<evidence type="ECO:0000256" key="5">
    <source>
        <dbReference type="ARBA" id="ARBA00022438"/>
    </source>
</evidence>
<dbReference type="SUPFAM" id="SSF144052">
    <property type="entry name" value="Thermophilic metalloprotease-like"/>
    <property type="match status" value="1"/>
</dbReference>
<dbReference type="EMBL" id="FOMT01000002">
    <property type="protein sequence ID" value="SFE01244.1"/>
    <property type="molecule type" value="Genomic_DNA"/>
</dbReference>
<evidence type="ECO:0000313" key="10">
    <source>
        <dbReference type="EMBL" id="SFE01244.1"/>
    </source>
</evidence>
<evidence type="ECO:0000256" key="9">
    <source>
        <dbReference type="ARBA" id="ARBA00023049"/>
    </source>
</evidence>
<dbReference type="RefSeq" id="WP_091184077.1">
    <property type="nucleotide sequence ID" value="NZ_FOMT01000002.1"/>
</dbReference>
<dbReference type="AlphaFoldDB" id="A0A1I1X1C6"/>
<evidence type="ECO:0000256" key="6">
    <source>
        <dbReference type="ARBA" id="ARBA00022670"/>
    </source>
</evidence>
<comment type="cofactor">
    <cofactor evidence="2">
        <name>Mg(2+)</name>
        <dbReference type="ChEBI" id="CHEBI:18420"/>
    </cofactor>
</comment>
<gene>
    <name evidence="10" type="ORF">SAMN05216378_1971</name>
</gene>
<protein>
    <submittedName>
        <fullName evidence="10">Aminopeptidase</fullName>
    </submittedName>
</protein>
<dbReference type="GO" id="GO:0046872">
    <property type="term" value="F:metal ion binding"/>
    <property type="evidence" value="ECO:0007669"/>
    <property type="project" value="UniProtKB-KW"/>
</dbReference>
<proteinExistence type="inferred from homology"/>
<reference evidence="11" key="1">
    <citation type="submission" date="2016-10" db="EMBL/GenBank/DDBJ databases">
        <authorList>
            <person name="Varghese N."/>
            <person name="Submissions S."/>
        </authorList>
    </citation>
    <scope>NUCLEOTIDE SEQUENCE [LARGE SCALE GENOMIC DNA]</scope>
    <source>
        <strain evidence="11">CGMCC 1.10784</strain>
    </source>
</reference>
<dbReference type="PANTHER" id="PTHR34448">
    <property type="entry name" value="AMINOPEPTIDASE"/>
    <property type="match status" value="1"/>
</dbReference>
<name>A0A1I1X1C6_9BACL</name>
<evidence type="ECO:0000256" key="7">
    <source>
        <dbReference type="ARBA" id="ARBA00022723"/>
    </source>
</evidence>
<dbReference type="InterPro" id="IPR035097">
    <property type="entry name" value="M29_N-terminal"/>
</dbReference>
<keyword evidence="9" id="KW-0482">Metalloprotease</keyword>
<evidence type="ECO:0000313" key="11">
    <source>
        <dbReference type="Proteomes" id="UP000198855"/>
    </source>
</evidence>
<evidence type="ECO:0000256" key="4">
    <source>
        <dbReference type="ARBA" id="ARBA00008236"/>
    </source>
</evidence>